<evidence type="ECO:0008006" key="3">
    <source>
        <dbReference type="Google" id="ProtNLM"/>
    </source>
</evidence>
<comment type="caution">
    <text evidence="1">The sequence shown here is derived from an EMBL/GenBank/DDBJ whole genome shotgun (WGS) entry which is preliminary data.</text>
</comment>
<proteinExistence type="predicted"/>
<keyword evidence="2" id="KW-1185">Reference proteome</keyword>
<accession>A0A2M9B624</accession>
<gene>
    <name evidence="1" type="ORF">CLV56_2877</name>
</gene>
<organism evidence="1 2">
    <name type="scientific">Mumia flava</name>
    <dbReference type="NCBI Taxonomy" id="1348852"/>
    <lineage>
        <taxon>Bacteria</taxon>
        <taxon>Bacillati</taxon>
        <taxon>Actinomycetota</taxon>
        <taxon>Actinomycetes</taxon>
        <taxon>Propionibacteriales</taxon>
        <taxon>Nocardioidaceae</taxon>
        <taxon>Mumia</taxon>
    </lineage>
</organism>
<dbReference type="Proteomes" id="UP000230842">
    <property type="component" value="Unassembled WGS sequence"/>
</dbReference>
<reference evidence="1 2" key="1">
    <citation type="submission" date="2017-11" db="EMBL/GenBank/DDBJ databases">
        <title>Genomic Encyclopedia of Archaeal and Bacterial Type Strains, Phase II (KMG-II): From Individual Species to Whole Genera.</title>
        <authorList>
            <person name="Goeker M."/>
        </authorList>
    </citation>
    <scope>NUCLEOTIDE SEQUENCE [LARGE SCALE GENOMIC DNA]</scope>
    <source>
        <strain evidence="1 2">DSM 27763</strain>
    </source>
</reference>
<dbReference type="EMBL" id="PGEZ01000002">
    <property type="protein sequence ID" value="PJJ53388.1"/>
    <property type="molecule type" value="Genomic_DNA"/>
</dbReference>
<protein>
    <recommendedName>
        <fullName evidence="3">YacP-like NYN domain-containing protein</fullName>
    </recommendedName>
</protein>
<evidence type="ECO:0000313" key="1">
    <source>
        <dbReference type="EMBL" id="PJJ53388.1"/>
    </source>
</evidence>
<sequence>MSGDVDGAAVRHLVVDAANVVGSRPDGWWRDRAGATERLAARLDVLARGAGFPITLVVEGRARTMDPSVAPSIAVSAAAGIGDDAIVSLVAAAADPGGVLVTTSDRGLADRVRAHGASVRGARWLLDRLDEAEGVAR</sequence>
<dbReference type="AlphaFoldDB" id="A0A2M9B624"/>
<evidence type="ECO:0000313" key="2">
    <source>
        <dbReference type="Proteomes" id="UP000230842"/>
    </source>
</evidence>
<dbReference type="RefSeq" id="WP_211288153.1">
    <property type="nucleotide sequence ID" value="NZ_PGEZ01000002.1"/>
</dbReference>
<name>A0A2M9B624_9ACTN</name>